<keyword evidence="1" id="KW-1133">Transmembrane helix</keyword>
<reference evidence="2 3" key="1">
    <citation type="submission" date="2022-10" db="EMBL/GenBank/DDBJ databases">
        <title>The complete genomes of actinobacterial strains from the NBC collection.</title>
        <authorList>
            <person name="Joergensen T.S."/>
            <person name="Alvarez Arevalo M."/>
            <person name="Sterndorff E.B."/>
            <person name="Faurdal D."/>
            <person name="Vuksanovic O."/>
            <person name="Mourched A.-S."/>
            <person name="Charusanti P."/>
            <person name="Shaw S."/>
            <person name="Blin K."/>
            <person name="Weber T."/>
        </authorList>
    </citation>
    <scope>NUCLEOTIDE SEQUENCE [LARGE SCALE GENOMIC DNA]</scope>
    <source>
        <strain evidence="2 3">NBC 01809</strain>
    </source>
</reference>
<name>A0ABZ1EK09_9ACTN</name>
<gene>
    <name evidence="2" type="ORF">OIE14_11255</name>
</gene>
<evidence type="ECO:0000313" key="2">
    <source>
        <dbReference type="EMBL" id="WSA34571.1"/>
    </source>
</evidence>
<keyword evidence="1" id="KW-0812">Transmembrane</keyword>
<protein>
    <submittedName>
        <fullName evidence="2">Uncharacterized protein</fullName>
    </submittedName>
</protein>
<dbReference type="Proteomes" id="UP001334804">
    <property type="component" value="Chromosome"/>
</dbReference>
<organism evidence="2 3">
    <name type="scientific">Micromonospora peucetia</name>
    <dbReference type="NCBI Taxonomy" id="47871"/>
    <lineage>
        <taxon>Bacteria</taxon>
        <taxon>Bacillati</taxon>
        <taxon>Actinomycetota</taxon>
        <taxon>Actinomycetes</taxon>
        <taxon>Micromonosporales</taxon>
        <taxon>Micromonosporaceae</taxon>
        <taxon>Micromonospora</taxon>
    </lineage>
</organism>
<proteinExistence type="predicted"/>
<keyword evidence="3" id="KW-1185">Reference proteome</keyword>
<evidence type="ECO:0000256" key="1">
    <source>
        <dbReference type="SAM" id="Phobius"/>
    </source>
</evidence>
<evidence type="ECO:0000313" key="3">
    <source>
        <dbReference type="Proteomes" id="UP001334804"/>
    </source>
</evidence>
<dbReference type="EMBL" id="CP109071">
    <property type="protein sequence ID" value="WSA34571.1"/>
    <property type="molecule type" value="Genomic_DNA"/>
</dbReference>
<keyword evidence="1" id="KW-0472">Membrane</keyword>
<accession>A0ABZ1EK09</accession>
<sequence>MCQISGKCGCNDGNVWQFLLALGGQLVWWLLRTLAQALQLLLLALIVAGRWGVPRAYRLARRSYREGRRRWLMRPVVLDRQPAAVTATTTQTTLADLRLKQEANVR</sequence>
<dbReference type="RefSeq" id="WP_326564577.1">
    <property type="nucleotide sequence ID" value="NZ_CP109071.1"/>
</dbReference>
<feature type="transmembrane region" description="Helical" evidence="1">
    <location>
        <begin position="26"/>
        <end position="53"/>
    </location>
</feature>